<dbReference type="Proteomes" id="UP000315295">
    <property type="component" value="Unassembled WGS sequence"/>
</dbReference>
<dbReference type="AlphaFoldDB" id="A0A540L2R2"/>
<evidence type="ECO:0000313" key="1">
    <source>
        <dbReference type="EMBL" id="TQD80750.1"/>
    </source>
</evidence>
<reference evidence="1 2" key="1">
    <citation type="journal article" date="2019" name="G3 (Bethesda)">
        <title>Sequencing of a Wild Apple (Malus baccata) Genome Unravels the Differences Between Cultivated and Wild Apple Species Regarding Disease Resistance and Cold Tolerance.</title>
        <authorList>
            <person name="Chen X."/>
        </authorList>
    </citation>
    <scope>NUCLEOTIDE SEQUENCE [LARGE SCALE GENOMIC DNA]</scope>
    <source>
        <strain evidence="2">cv. Shandingzi</strain>
        <tissue evidence="1">Leaves</tissue>
    </source>
</reference>
<protein>
    <submittedName>
        <fullName evidence="1">Uncharacterized protein</fullName>
    </submittedName>
</protein>
<organism evidence="1 2">
    <name type="scientific">Malus baccata</name>
    <name type="common">Siberian crab apple</name>
    <name type="synonym">Pyrus baccata</name>
    <dbReference type="NCBI Taxonomy" id="106549"/>
    <lineage>
        <taxon>Eukaryota</taxon>
        <taxon>Viridiplantae</taxon>
        <taxon>Streptophyta</taxon>
        <taxon>Embryophyta</taxon>
        <taxon>Tracheophyta</taxon>
        <taxon>Spermatophyta</taxon>
        <taxon>Magnoliopsida</taxon>
        <taxon>eudicotyledons</taxon>
        <taxon>Gunneridae</taxon>
        <taxon>Pentapetalae</taxon>
        <taxon>rosids</taxon>
        <taxon>fabids</taxon>
        <taxon>Rosales</taxon>
        <taxon>Rosaceae</taxon>
        <taxon>Amygdaloideae</taxon>
        <taxon>Maleae</taxon>
        <taxon>Malus</taxon>
    </lineage>
</organism>
<proteinExistence type="predicted"/>
<evidence type="ECO:0000313" key="2">
    <source>
        <dbReference type="Proteomes" id="UP000315295"/>
    </source>
</evidence>
<dbReference type="PANTHER" id="PTHR33237">
    <property type="entry name" value="F2P16.13 PROTEIN-RELATED"/>
    <property type="match status" value="1"/>
</dbReference>
<sequence length="165" mass="18407">MARHLHTSEYSDSDSSMRLKSKARMVASVSALLAIARRLSGKLKAANSNMIKNNHQSKVAPNKSPMMRKPKKLMSTISNKAITFLHRKKIGEESDSRGRLHAEEEEEWGDGGVWQRSILMGDKCEPLNFSGVIYYDIDGKKLNGAPIRSPRASPLPGYLERGKIN</sequence>
<dbReference type="PANTHER" id="PTHR33237:SF46">
    <property type="entry name" value="OS01G0606100 PROTEIN"/>
    <property type="match status" value="1"/>
</dbReference>
<keyword evidence="2" id="KW-1185">Reference proteome</keyword>
<gene>
    <name evidence="1" type="ORF">C1H46_033667</name>
</gene>
<accession>A0A540L2R2</accession>
<dbReference type="EMBL" id="VIEB01000795">
    <property type="protein sequence ID" value="TQD80750.1"/>
    <property type="molecule type" value="Genomic_DNA"/>
</dbReference>
<name>A0A540L2R2_MALBA</name>
<dbReference type="STRING" id="106549.A0A540L2R2"/>
<comment type="caution">
    <text evidence="1">The sequence shown here is derived from an EMBL/GenBank/DDBJ whole genome shotgun (WGS) entry which is preliminary data.</text>
</comment>